<dbReference type="SUPFAM" id="SSF52540">
    <property type="entry name" value="P-loop containing nucleoside triphosphate hydrolases"/>
    <property type="match status" value="1"/>
</dbReference>
<dbReference type="InterPro" id="IPR013317">
    <property type="entry name" value="DnaA_dom"/>
</dbReference>
<evidence type="ECO:0000313" key="11">
    <source>
        <dbReference type="Proteomes" id="UP000018735"/>
    </source>
</evidence>
<evidence type="ECO:0000256" key="5">
    <source>
        <dbReference type="ARBA" id="ARBA00023121"/>
    </source>
</evidence>
<keyword evidence="2 7" id="KW-0235">DNA replication</keyword>
<dbReference type="SUPFAM" id="SSF48295">
    <property type="entry name" value="TrpR-like"/>
    <property type="match status" value="1"/>
</dbReference>
<evidence type="ECO:0000256" key="3">
    <source>
        <dbReference type="ARBA" id="ARBA00022741"/>
    </source>
</evidence>
<dbReference type="InterPro" id="IPR020591">
    <property type="entry name" value="Chromosome_initiator_DnaA-like"/>
</dbReference>
<dbReference type="PANTHER" id="PTHR30050">
    <property type="entry name" value="CHROMOSOMAL REPLICATION INITIATOR PROTEIN DNAA"/>
    <property type="match status" value="1"/>
</dbReference>
<dbReference type="Proteomes" id="UP000018735">
    <property type="component" value="Chromosome"/>
</dbReference>
<dbReference type="AlphaFoldDB" id="A0A0F6CJR5"/>
<organism evidence="10 11">
    <name type="scientific">Mycoplasmoides gallisepticum S6</name>
    <dbReference type="NCBI Taxonomy" id="1006581"/>
    <lineage>
        <taxon>Bacteria</taxon>
        <taxon>Bacillati</taxon>
        <taxon>Mycoplasmatota</taxon>
        <taxon>Mycoplasmoidales</taxon>
        <taxon>Mycoplasmoidaceae</taxon>
        <taxon>Mycoplasmoides</taxon>
    </lineage>
</organism>
<evidence type="ECO:0000256" key="2">
    <source>
        <dbReference type="ARBA" id="ARBA00022705"/>
    </source>
</evidence>
<dbReference type="GO" id="GO:0006275">
    <property type="term" value="P:regulation of DNA replication"/>
    <property type="evidence" value="ECO:0007669"/>
    <property type="project" value="InterPro"/>
</dbReference>
<dbReference type="InterPro" id="IPR027417">
    <property type="entry name" value="P-loop_NTPase"/>
</dbReference>
<dbReference type="CDD" id="cd06571">
    <property type="entry name" value="Bac_DnaA_C"/>
    <property type="match status" value="1"/>
</dbReference>
<evidence type="ECO:0000256" key="4">
    <source>
        <dbReference type="ARBA" id="ARBA00022840"/>
    </source>
</evidence>
<dbReference type="Pfam" id="PF00308">
    <property type="entry name" value="Bac_DnaA"/>
    <property type="match status" value="1"/>
</dbReference>
<dbReference type="CDD" id="cd00009">
    <property type="entry name" value="AAA"/>
    <property type="match status" value="1"/>
</dbReference>
<evidence type="ECO:0000256" key="6">
    <source>
        <dbReference type="ARBA" id="ARBA00023125"/>
    </source>
</evidence>
<feature type="domain" description="Chromosomal replication initiator DnaA C-terminal" evidence="9">
    <location>
        <begin position="374"/>
        <end position="442"/>
    </location>
</feature>
<dbReference type="GO" id="GO:0006270">
    <property type="term" value="P:DNA replication initiation"/>
    <property type="evidence" value="ECO:0007669"/>
    <property type="project" value="InterPro"/>
</dbReference>
<accession>A0A0F6CJR5</accession>
<dbReference type="PRINTS" id="PR00051">
    <property type="entry name" value="DNAA"/>
</dbReference>
<gene>
    <name evidence="10" type="primary">dnaA</name>
    <name evidence="10" type="ORF">GCW_00010</name>
</gene>
<name>A0A0F6CJR5_MYCGL</name>
<evidence type="ECO:0000313" key="10">
    <source>
        <dbReference type="EMBL" id="AHB99337.1"/>
    </source>
</evidence>
<dbReference type="HOGENOM" id="CLU_026910_3_2_14"/>
<keyword evidence="5" id="KW-0446">Lipid-binding</keyword>
<evidence type="ECO:0000259" key="9">
    <source>
        <dbReference type="SMART" id="SM00760"/>
    </source>
</evidence>
<keyword evidence="3 7" id="KW-0547">Nucleotide-binding</keyword>
<dbReference type="EMBL" id="CP006916">
    <property type="protein sequence ID" value="AHB99337.1"/>
    <property type="molecule type" value="Genomic_DNA"/>
</dbReference>
<dbReference type="GO" id="GO:0008289">
    <property type="term" value="F:lipid binding"/>
    <property type="evidence" value="ECO:0007669"/>
    <property type="project" value="UniProtKB-KW"/>
</dbReference>
<dbReference type="Gene3D" id="1.10.1750.10">
    <property type="match status" value="1"/>
</dbReference>
<dbReference type="GO" id="GO:0003688">
    <property type="term" value="F:DNA replication origin binding"/>
    <property type="evidence" value="ECO:0007669"/>
    <property type="project" value="TreeGrafter"/>
</dbReference>
<dbReference type="Gene3D" id="3.40.50.300">
    <property type="entry name" value="P-loop containing nucleotide triphosphate hydrolases"/>
    <property type="match status" value="1"/>
</dbReference>
<dbReference type="eggNOG" id="COG0593">
    <property type="taxonomic scope" value="Bacteria"/>
</dbReference>
<keyword evidence="6 7" id="KW-0238">DNA-binding</keyword>
<dbReference type="Pfam" id="PF08299">
    <property type="entry name" value="Bac_DnaA_C"/>
    <property type="match status" value="1"/>
</dbReference>
<evidence type="ECO:0000256" key="7">
    <source>
        <dbReference type="RuleBase" id="RU000577"/>
    </source>
</evidence>
<keyword evidence="4 7" id="KW-0067">ATP-binding</keyword>
<dbReference type="GO" id="GO:0005886">
    <property type="term" value="C:plasma membrane"/>
    <property type="evidence" value="ECO:0007669"/>
    <property type="project" value="TreeGrafter"/>
</dbReference>
<comment type="function">
    <text evidence="7">Plays an essential role in the initiation and regulation of chromosomal replication. ATP-DnaA binds to the origin of replication (oriC) to initiate formation of the DNA replication initiation complex once per cell cycle. Binds the DnaA box (a 9 base pair repeat at the origin) and separates the double-stranded (ds)DNA. Forms a right-handed helical filament on oriC DNA; dsDNA binds to the exterior of the filament while single-stranded (ss)DNA is stabiized in the filament's interior. The ATP-DnaA-oriC complex binds and stabilizes one strand of the AT-rich DNA unwinding element (DUE), permitting loading of DNA polymerase. After initiation quickly degrades to an ADP-DnaA complex that is not apt for DNA replication. Binds acidic phospholipids.</text>
</comment>
<evidence type="ECO:0000256" key="8">
    <source>
        <dbReference type="RuleBase" id="RU004227"/>
    </source>
</evidence>
<dbReference type="InterPro" id="IPR013159">
    <property type="entry name" value="DnaA_C"/>
</dbReference>
<dbReference type="InterPro" id="IPR010921">
    <property type="entry name" value="Trp_repressor/repl_initiator"/>
</dbReference>
<dbReference type="SMART" id="SM00760">
    <property type="entry name" value="Bac_DnaA_C"/>
    <property type="match status" value="1"/>
</dbReference>
<sequence length="461" mass="54284">MKTKLKRFLEEISVHFNEANSELLDAFVHSIDFVFEENDNIYIYFESPYFFNEFKNKLNHLINVENAVVFNDYLSLEWKKIIKENKRVNLLNKKEADTLKEKLATLKKQEKYKINPLSKGIKEKYNFGNYLVFEFNKEAVYLAKQIANKTTHSNWNPIIIEGKPGYGKSHLLQAIANERQKLFPEEKICVLSSDDFGSEFLKSVIAPDPTHIESFKSKYKDYDLLMIDDVQIISNRPKTNETFFTIFNSLVDQKKTIVITLDCKIEEIQDKLTARMISRFQKGINVRINQPNKNEIIQIFKQKFKENNLEKYMDDHVIEEISDFDEGDIRKIEGSVSTLVFMNQMYGSTKTKDQILKSFIEKVTNRKNLILSKDPKYVFDKIKYHFNVSEDALKSSKRKKEIVQARHICMYILKNVYNKNLSQIGKLLRKDHTTVRHGIDKVEEELENDPNLKSFLDLFKN</sequence>
<reference evidence="10 11" key="1">
    <citation type="journal article" date="2011" name="PLoS ONE">
        <title>Core proteome of the minimal cell: comparative proteomics of three mollicute species.</title>
        <authorList>
            <person name="Fisunov G.Y."/>
            <person name="Alexeev D.G."/>
            <person name="Bazaleev N.A."/>
            <person name="Ladygina V.G."/>
            <person name="Galyamina M.A."/>
            <person name="Kondratov I.G."/>
            <person name="Zhukova N.A."/>
            <person name="Serebryakova M.V."/>
            <person name="Demina I.A."/>
            <person name="Govorun V.M."/>
        </authorList>
    </citation>
    <scope>NUCLEOTIDE SEQUENCE [LARGE SCALE GENOMIC DNA]</scope>
    <source>
        <strain evidence="10 11">S6</strain>
    </source>
</reference>
<protein>
    <recommendedName>
        <fullName evidence="7">Chromosomal replication initiator protein DnaA</fullName>
    </recommendedName>
</protein>
<dbReference type="KEGG" id="mgz:GCW_00010"/>
<evidence type="ECO:0000256" key="1">
    <source>
        <dbReference type="ARBA" id="ARBA00022490"/>
    </source>
</evidence>
<comment type="similarity">
    <text evidence="8">Belongs to the DnaA family.</text>
</comment>
<dbReference type="PANTHER" id="PTHR30050:SF2">
    <property type="entry name" value="CHROMOSOMAL REPLICATION INITIATOR PROTEIN DNAA"/>
    <property type="match status" value="1"/>
</dbReference>
<keyword evidence="1" id="KW-0963">Cytoplasm</keyword>
<proteinExistence type="inferred from homology"/>
<dbReference type="GO" id="GO:0005524">
    <property type="term" value="F:ATP binding"/>
    <property type="evidence" value="ECO:0007669"/>
    <property type="project" value="UniProtKB-KW"/>
</dbReference>
<dbReference type="RefSeq" id="WP_011883599.1">
    <property type="nucleotide sequence ID" value="NC_023030.2"/>
</dbReference>